<evidence type="ECO:0000313" key="5">
    <source>
        <dbReference type="EMBL" id="KAF4200490.1"/>
    </source>
</evidence>
<dbReference type="InterPro" id="IPR042099">
    <property type="entry name" value="ANL_N_sf"/>
</dbReference>
<dbReference type="PANTHER" id="PTHR45527">
    <property type="entry name" value="NONRIBOSOMAL PEPTIDE SYNTHETASE"/>
    <property type="match status" value="1"/>
</dbReference>
<dbReference type="GO" id="GO:0031177">
    <property type="term" value="F:phosphopantetheine binding"/>
    <property type="evidence" value="ECO:0007669"/>
    <property type="project" value="TreeGrafter"/>
</dbReference>
<dbReference type="SUPFAM" id="SSF56801">
    <property type="entry name" value="Acetyl-CoA synthetase-like"/>
    <property type="match status" value="1"/>
</dbReference>
<dbReference type="GO" id="GO:0005737">
    <property type="term" value="C:cytoplasm"/>
    <property type="evidence" value="ECO:0007669"/>
    <property type="project" value="TreeGrafter"/>
</dbReference>
<evidence type="ECO:0000259" key="3">
    <source>
        <dbReference type="Pfam" id="PF00501"/>
    </source>
</evidence>
<dbReference type="AlphaFoldDB" id="A0AAN6BL63"/>
<dbReference type="Gene3D" id="3.40.50.12780">
    <property type="entry name" value="N-terminal domain of ligase-like"/>
    <property type="match status" value="1"/>
</dbReference>
<feature type="domain" description="AMP-dependent synthetase/ligase" evidence="3">
    <location>
        <begin position="189"/>
        <end position="484"/>
    </location>
</feature>
<protein>
    <recommendedName>
        <fullName evidence="7">AMP-dependent synthetase/ligase domain-containing protein</fullName>
    </recommendedName>
</protein>
<proteinExistence type="predicted"/>
<evidence type="ECO:0000256" key="1">
    <source>
        <dbReference type="ARBA" id="ARBA00022450"/>
    </source>
</evidence>
<organism evidence="5 6">
    <name type="scientific">Aspergillus lentulus</name>
    <dbReference type="NCBI Taxonomy" id="293939"/>
    <lineage>
        <taxon>Eukaryota</taxon>
        <taxon>Fungi</taxon>
        <taxon>Dikarya</taxon>
        <taxon>Ascomycota</taxon>
        <taxon>Pezizomycotina</taxon>
        <taxon>Eurotiomycetes</taxon>
        <taxon>Eurotiomycetidae</taxon>
        <taxon>Eurotiales</taxon>
        <taxon>Aspergillaceae</taxon>
        <taxon>Aspergillus</taxon>
        <taxon>Aspergillus subgen. Fumigati</taxon>
    </lineage>
</organism>
<dbReference type="InterPro" id="IPR000873">
    <property type="entry name" value="AMP-dep_synth/lig_dom"/>
</dbReference>
<dbReference type="PANTHER" id="PTHR45527:SF1">
    <property type="entry name" value="FATTY ACID SYNTHASE"/>
    <property type="match status" value="1"/>
</dbReference>
<dbReference type="Pfam" id="PF00668">
    <property type="entry name" value="Condensation"/>
    <property type="match status" value="1"/>
</dbReference>
<dbReference type="SUPFAM" id="SSF52777">
    <property type="entry name" value="CoA-dependent acyltransferases"/>
    <property type="match status" value="1"/>
</dbReference>
<evidence type="ECO:0008006" key="7">
    <source>
        <dbReference type="Google" id="ProtNLM"/>
    </source>
</evidence>
<evidence type="ECO:0000256" key="2">
    <source>
        <dbReference type="ARBA" id="ARBA00022553"/>
    </source>
</evidence>
<reference evidence="5" key="2">
    <citation type="submission" date="2020-04" db="EMBL/GenBank/DDBJ databases">
        <authorList>
            <person name="Santos R.A.C."/>
            <person name="Steenwyk J.L."/>
            <person name="Rivero-Menendez O."/>
            <person name="Mead M.E."/>
            <person name="Silva L.P."/>
            <person name="Bastos R.W."/>
            <person name="Alastruey-Izquierdo A."/>
            <person name="Goldman G.H."/>
            <person name="Rokas A."/>
        </authorList>
    </citation>
    <scope>NUCLEOTIDE SEQUENCE</scope>
    <source>
        <strain evidence="5">CNM-CM8927</strain>
    </source>
</reference>
<comment type="caution">
    <text evidence="5">The sequence shown here is derived from an EMBL/GenBank/DDBJ whole genome shotgun (WGS) entry which is preliminary data.</text>
</comment>
<evidence type="ECO:0000313" key="6">
    <source>
        <dbReference type="Proteomes" id="UP000649114"/>
    </source>
</evidence>
<gene>
    <name evidence="5" type="ORF">CNMCM8927_003030</name>
</gene>
<accession>A0AAN6BL63</accession>
<reference evidence="5" key="1">
    <citation type="journal article" date="2020" name="bioRxiv">
        <title>Genomic and phenotypic heterogeneity of clinical isolates of the human pathogens Aspergillus fumigatus, Aspergillus lentulus and Aspergillus fumigatiaffinis.</title>
        <authorList>
            <person name="dos Santos R.A.C."/>
            <person name="Steenwyk J.L."/>
            <person name="Rivero-Menendez O."/>
            <person name="Mead M.E."/>
            <person name="Silva L.P."/>
            <person name="Bastos R.W."/>
            <person name="Alastruey-Izquierdo A."/>
            <person name="Goldman G.H."/>
            <person name="Rokas A."/>
        </authorList>
    </citation>
    <scope>NUCLEOTIDE SEQUENCE</scope>
    <source>
        <strain evidence="5">CNM-CM8927</strain>
    </source>
</reference>
<keyword evidence="1" id="KW-0596">Phosphopantetheine</keyword>
<keyword evidence="2" id="KW-0597">Phosphoprotein</keyword>
<dbReference type="GO" id="GO:0044550">
    <property type="term" value="P:secondary metabolite biosynthetic process"/>
    <property type="evidence" value="ECO:0007669"/>
    <property type="project" value="TreeGrafter"/>
</dbReference>
<dbReference type="Pfam" id="PF00501">
    <property type="entry name" value="AMP-binding"/>
    <property type="match status" value="1"/>
</dbReference>
<dbReference type="GO" id="GO:0043041">
    <property type="term" value="P:amino acid activation for nonribosomal peptide biosynthetic process"/>
    <property type="evidence" value="ECO:0007669"/>
    <property type="project" value="TreeGrafter"/>
</dbReference>
<feature type="domain" description="Condensation" evidence="4">
    <location>
        <begin position="8"/>
        <end position="88"/>
    </location>
</feature>
<sequence>MLIRLVDVGHLSIGISSANRYRKDMSQSVGLYLNLLPLRFTPQMDDTFTNILHIVREKSLNAFAHSKVPFDVIVNELGVPRSASHSPLSSCESTATAFEQGQAPYDVSLDIIDNPDGECHVIIAGQSVLYDAQHVDVLGRVYRNLLTVFARNPALRFDGPALYEAEEVKCPVYKYKWPETIPERVDIMVQRYGTHVALIDGNGRKTTYTQMDQRVNSLAMALLKRGAGPGSRIGVFMEPRSDWICSLLAILRLYAIYIPLDSRMGLVRLATIAQDCKPDLVLVNNISASDIASLKTPGSSVNVDQIFSRSDDPKVPNAARPSSTAVIMYTSGSTGVPKGILMQHQTFRNIIETSTDKWDFRDGSEIALQQSSYSFDMSLSQTFLALSNGGTLRIVPKQLRGDPQAISPLIATEGITFTKATPSEYISWLRYGDTDGLRHSSRRVAVSGGEAVTDTLILAFRQLEKSDLELIDCYGPTEITFCSHRQKSQL</sequence>
<dbReference type="GO" id="GO:0003824">
    <property type="term" value="F:catalytic activity"/>
    <property type="evidence" value="ECO:0007669"/>
    <property type="project" value="InterPro"/>
</dbReference>
<dbReference type="InterPro" id="IPR020845">
    <property type="entry name" value="AMP-binding_CS"/>
</dbReference>
<dbReference type="InterPro" id="IPR001242">
    <property type="entry name" value="Condensation_dom"/>
</dbReference>
<dbReference type="Gene3D" id="3.30.559.30">
    <property type="entry name" value="Nonribosomal peptide synthetase, condensation domain"/>
    <property type="match status" value="1"/>
</dbReference>
<name>A0AAN6BL63_ASPLE</name>
<dbReference type="PROSITE" id="PS00455">
    <property type="entry name" value="AMP_BINDING"/>
    <property type="match status" value="1"/>
</dbReference>
<evidence type="ECO:0000259" key="4">
    <source>
        <dbReference type="Pfam" id="PF00668"/>
    </source>
</evidence>
<dbReference type="EMBL" id="JAAAPU010000196">
    <property type="protein sequence ID" value="KAF4200490.1"/>
    <property type="molecule type" value="Genomic_DNA"/>
</dbReference>
<dbReference type="Proteomes" id="UP000649114">
    <property type="component" value="Unassembled WGS sequence"/>
</dbReference>